<dbReference type="InterPro" id="IPR012902">
    <property type="entry name" value="N_methyl_site"/>
</dbReference>
<dbReference type="EMBL" id="FQZR01000004">
    <property type="protein sequence ID" value="SHJ27698.1"/>
    <property type="molecule type" value="Genomic_DNA"/>
</dbReference>
<protein>
    <submittedName>
        <fullName evidence="2">Prepilin-type N-terminal cleavage/methylation domain-containing protein</fullName>
    </submittedName>
    <submittedName>
        <fullName evidence="3">Type IV pilin N-term methylation site GFxxxE</fullName>
    </submittedName>
</protein>
<sequence>MHRIRPETPPQKKRHHGNAGFTIVEVLVALVLLGVAVMMTITLTTQNQDNLAQTRWQDTAIILAREKLFELEQDGFSATTSKYGDFGSEHPGFEWQASAHATNKTNIYRLLLTVSVGKKENCYVTIEKLFKE</sequence>
<organism evidence="3 4">
    <name type="scientific">Halodesulfovibrio aestuarii</name>
    <dbReference type="NCBI Taxonomy" id="126333"/>
    <lineage>
        <taxon>Bacteria</taxon>
        <taxon>Pseudomonadati</taxon>
        <taxon>Thermodesulfobacteriota</taxon>
        <taxon>Desulfovibrionia</taxon>
        <taxon>Desulfovibrionales</taxon>
        <taxon>Desulfovibrionaceae</taxon>
        <taxon>Halodesulfovibrio</taxon>
    </lineage>
</organism>
<dbReference type="Proteomes" id="UP000184001">
    <property type="component" value="Unassembled WGS sequence"/>
</dbReference>
<keyword evidence="1" id="KW-1133">Transmembrane helix</keyword>
<keyword evidence="1" id="KW-0812">Transmembrane</keyword>
<feature type="transmembrane region" description="Helical" evidence="1">
    <location>
        <begin position="21"/>
        <end position="43"/>
    </location>
</feature>
<comment type="caution">
    <text evidence="3">The sequence shown here is derived from an EMBL/GenBank/DDBJ whole genome shotgun (WGS) entry which is preliminary data.</text>
</comment>
<evidence type="ECO:0000313" key="4">
    <source>
        <dbReference type="Proteomes" id="UP000184001"/>
    </source>
</evidence>
<dbReference type="NCBIfam" id="TIGR02532">
    <property type="entry name" value="IV_pilin_GFxxxE"/>
    <property type="match status" value="1"/>
</dbReference>
<reference evidence="3 4" key="1">
    <citation type="submission" date="2016-11" db="EMBL/GenBank/DDBJ databases">
        <authorList>
            <person name="Varghese N."/>
            <person name="Submissions S."/>
        </authorList>
    </citation>
    <scope>NUCLEOTIDE SEQUENCE [LARGE SCALE GENOMIC DNA]</scope>
    <source>
        <strain evidence="3 4">DSM 17919</strain>
    </source>
</reference>
<proteinExistence type="predicted"/>
<keyword evidence="5" id="KW-1185">Reference proteome</keyword>
<dbReference type="AlphaFoldDB" id="A0A8G2CA87"/>
<name>A0A8G2CA87_9BACT</name>
<gene>
    <name evidence="2" type="ORF">AB2Z07_12210</name>
    <name evidence="3" type="ORF">SAMN05660830_02036</name>
</gene>
<accession>A0A8G2CA87</accession>
<reference evidence="2 5" key="2">
    <citation type="submission" date="2024-07" db="EMBL/GenBank/DDBJ databases">
        <title>Active virus-host system and metabolic interactions in a Lokiarchaeon culture.</title>
        <authorList>
            <person name="Ponce Toledo R.I."/>
            <person name="Rodrigues Oliveira T."/>
            <person name="Schleper C."/>
        </authorList>
    </citation>
    <scope>NUCLEOTIDE SEQUENCE [LARGE SCALE GENOMIC DNA]</scope>
    <source>
        <strain evidence="2 5">B35</strain>
    </source>
</reference>
<evidence type="ECO:0000313" key="2">
    <source>
        <dbReference type="EMBL" id="MEZ6854281.1"/>
    </source>
</evidence>
<dbReference type="EMBL" id="JBFSOO010000009">
    <property type="protein sequence ID" value="MEZ6854281.1"/>
    <property type="molecule type" value="Genomic_DNA"/>
</dbReference>
<dbReference type="RefSeq" id="WP_020000104.1">
    <property type="nucleotide sequence ID" value="NZ_CP192217.1"/>
</dbReference>
<keyword evidence="1" id="KW-0472">Membrane</keyword>
<evidence type="ECO:0000313" key="3">
    <source>
        <dbReference type="EMBL" id="SHJ27698.1"/>
    </source>
</evidence>
<dbReference type="Pfam" id="PF07963">
    <property type="entry name" value="N_methyl"/>
    <property type="match status" value="1"/>
</dbReference>
<evidence type="ECO:0000313" key="5">
    <source>
        <dbReference type="Proteomes" id="UP001568358"/>
    </source>
</evidence>
<evidence type="ECO:0000256" key="1">
    <source>
        <dbReference type="SAM" id="Phobius"/>
    </source>
</evidence>
<dbReference type="Proteomes" id="UP001568358">
    <property type="component" value="Unassembled WGS sequence"/>
</dbReference>